<dbReference type="RefSeq" id="XP_067515232.1">
    <property type="nucleotide sequence ID" value="XM_067659131.1"/>
</dbReference>
<keyword evidence="3" id="KW-1185">Reference proteome</keyword>
<protein>
    <submittedName>
        <fullName evidence="2">Uncharacterized protein</fullName>
    </submittedName>
</protein>
<evidence type="ECO:0000256" key="1">
    <source>
        <dbReference type="SAM" id="MobiDB-lite"/>
    </source>
</evidence>
<reference evidence="2 3" key="1">
    <citation type="journal article" date="2009" name="PLoS Genet.">
        <title>Genomic analysis of the basal lineage fungus Rhizopus oryzae reveals a whole-genome duplication.</title>
        <authorList>
            <person name="Ma L.-J."/>
            <person name="Ibrahim A.S."/>
            <person name="Skory C."/>
            <person name="Grabherr M.G."/>
            <person name="Burger G."/>
            <person name="Butler M."/>
            <person name="Elias M."/>
            <person name="Idnurm A."/>
            <person name="Lang B.F."/>
            <person name="Sone T."/>
            <person name="Abe A."/>
            <person name="Calvo S.E."/>
            <person name="Corrochano L.M."/>
            <person name="Engels R."/>
            <person name="Fu J."/>
            <person name="Hansberg W."/>
            <person name="Kim J.-M."/>
            <person name="Kodira C.D."/>
            <person name="Koehrsen M.J."/>
            <person name="Liu B."/>
            <person name="Miranda-Saavedra D."/>
            <person name="O'Leary S."/>
            <person name="Ortiz-Castellanos L."/>
            <person name="Poulter R."/>
            <person name="Rodriguez-Romero J."/>
            <person name="Ruiz-Herrera J."/>
            <person name="Shen Y.-Q."/>
            <person name="Zeng Q."/>
            <person name="Galagan J."/>
            <person name="Birren B.W."/>
            <person name="Cuomo C.A."/>
            <person name="Wickes B.L."/>
        </authorList>
    </citation>
    <scope>NUCLEOTIDE SEQUENCE [LARGE SCALE GENOMIC DNA]</scope>
    <source>
        <strain evidence="3">RA 99-880 / ATCC MYA-4621 / FGSC 9543 / NRRL 43880</strain>
    </source>
</reference>
<dbReference type="Proteomes" id="UP000009138">
    <property type="component" value="Unassembled WGS sequence"/>
</dbReference>
<dbReference type="EMBL" id="CH476734">
    <property type="protein sequence ID" value="EIE79836.1"/>
    <property type="molecule type" value="Genomic_DNA"/>
</dbReference>
<evidence type="ECO:0000313" key="2">
    <source>
        <dbReference type="EMBL" id="EIE79836.1"/>
    </source>
</evidence>
<dbReference type="VEuPathDB" id="FungiDB:RO3G_04541"/>
<evidence type="ECO:0000313" key="3">
    <source>
        <dbReference type="Proteomes" id="UP000009138"/>
    </source>
</evidence>
<sequence length="60" mass="6038">MVALNVSDIKNIKQIDTYPYPLPIVSDNSSSTTSISTNPANDSLTSGGKAGVAVGSVIGA</sequence>
<dbReference type="AlphaFoldDB" id="I1BUF6"/>
<name>I1BUF6_RHIO9</name>
<feature type="region of interest" description="Disordered" evidence="1">
    <location>
        <begin position="28"/>
        <end position="49"/>
    </location>
</feature>
<proteinExistence type="predicted"/>
<dbReference type="GeneID" id="93611512"/>
<dbReference type="InParanoid" id="I1BUF6"/>
<gene>
    <name evidence="2" type="ORF">RO3G_04541</name>
</gene>
<accession>I1BUF6</accession>
<organism evidence="2 3">
    <name type="scientific">Rhizopus delemar (strain RA 99-880 / ATCC MYA-4621 / FGSC 9543 / NRRL 43880)</name>
    <name type="common">Mucormycosis agent</name>
    <name type="synonym">Rhizopus arrhizus var. delemar</name>
    <dbReference type="NCBI Taxonomy" id="246409"/>
    <lineage>
        <taxon>Eukaryota</taxon>
        <taxon>Fungi</taxon>
        <taxon>Fungi incertae sedis</taxon>
        <taxon>Mucoromycota</taxon>
        <taxon>Mucoromycotina</taxon>
        <taxon>Mucoromycetes</taxon>
        <taxon>Mucorales</taxon>
        <taxon>Mucorineae</taxon>
        <taxon>Rhizopodaceae</taxon>
        <taxon>Rhizopus</taxon>
    </lineage>
</organism>